<dbReference type="Proteomes" id="UP000432089">
    <property type="component" value="Unassembled WGS sequence"/>
</dbReference>
<dbReference type="GO" id="GO:0000287">
    <property type="term" value="F:magnesium ion binding"/>
    <property type="evidence" value="ECO:0007669"/>
    <property type="project" value="UniProtKB-UniRule"/>
</dbReference>
<evidence type="ECO:0000256" key="3">
    <source>
        <dbReference type="ARBA" id="ARBA00022723"/>
    </source>
</evidence>
<evidence type="ECO:0000313" key="8">
    <source>
        <dbReference type="Proteomes" id="UP000432089"/>
    </source>
</evidence>
<feature type="binding site" evidence="5">
    <location>
        <position position="7"/>
    </location>
    <ligand>
        <name>Mg(2+)</name>
        <dbReference type="ChEBI" id="CHEBI:18420"/>
    </ligand>
</feature>
<sequence>MIRAVLDASALLALMLDEKGAERVAAYGDHVAMASLNVGEVAAIYARRGVDDARIAARLKTLPFDVVPLDRDLAIEAGLLGSRTRRFGLSLGDRVCLCLARRLGVVAVTADRVWAKAAAELDVAVELIR</sequence>
<dbReference type="InterPro" id="IPR022907">
    <property type="entry name" value="VapC_family"/>
</dbReference>
<keyword evidence="5" id="KW-0460">Magnesium</keyword>
<comment type="function">
    <text evidence="5">Toxic component of a toxin-antitoxin (TA) system. An RNase.</text>
</comment>
<keyword evidence="8" id="KW-1185">Reference proteome</keyword>
<comment type="cofactor">
    <cofactor evidence="5">
        <name>Mg(2+)</name>
        <dbReference type="ChEBI" id="CHEBI:18420"/>
    </cofactor>
</comment>
<dbReference type="AlphaFoldDB" id="A0A7V7PNE2"/>
<evidence type="ECO:0000259" key="6">
    <source>
        <dbReference type="Pfam" id="PF01850"/>
    </source>
</evidence>
<feature type="domain" description="PIN" evidence="6">
    <location>
        <begin position="5"/>
        <end position="118"/>
    </location>
</feature>
<keyword evidence="4 5" id="KW-0378">Hydrolase</keyword>
<dbReference type="EMBL" id="VZDO01000010">
    <property type="protein sequence ID" value="KAB0679252.1"/>
    <property type="molecule type" value="Genomic_DNA"/>
</dbReference>
<dbReference type="GO" id="GO:0016787">
    <property type="term" value="F:hydrolase activity"/>
    <property type="evidence" value="ECO:0007669"/>
    <property type="project" value="UniProtKB-KW"/>
</dbReference>
<feature type="binding site" evidence="5">
    <location>
        <position position="93"/>
    </location>
    <ligand>
        <name>Mg(2+)</name>
        <dbReference type="ChEBI" id="CHEBI:18420"/>
    </ligand>
</feature>
<protein>
    <recommendedName>
        <fullName evidence="5">Ribonuclease VapC</fullName>
        <shortName evidence="5">RNase VapC</shortName>
        <ecNumber evidence="5">3.1.-.-</ecNumber>
    </recommendedName>
    <alternativeName>
        <fullName evidence="5">Toxin VapC</fullName>
    </alternativeName>
</protein>
<keyword evidence="5" id="KW-0800">Toxin</keyword>
<gene>
    <name evidence="5" type="primary">vapC</name>
    <name evidence="7" type="ORF">F6X38_12985</name>
</gene>
<evidence type="ECO:0000256" key="1">
    <source>
        <dbReference type="ARBA" id="ARBA00022649"/>
    </source>
</evidence>
<name>A0A7V7PNE2_9HYPH</name>
<dbReference type="Pfam" id="PF01850">
    <property type="entry name" value="PIN"/>
    <property type="match status" value="1"/>
</dbReference>
<dbReference type="CDD" id="cd18682">
    <property type="entry name" value="PIN_VapC-like"/>
    <property type="match status" value="1"/>
</dbReference>
<dbReference type="InterPro" id="IPR002716">
    <property type="entry name" value="PIN_dom"/>
</dbReference>
<dbReference type="SUPFAM" id="SSF88723">
    <property type="entry name" value="PIN domain-like"/>
    <property type="match status" value="1"/>
</dbReference>
<comment type="similarity">
    <text evidence="5">Belongs to the PINc/VapC protein family.</text>
</comment>
<dbReference type="InterPro" id="IPR029060">
    <property type="entry name" value="PIN-like_dom_sf"/>
</dbReference>
<dbReference type="EC" id="3.1.-.-" evidence="5"/>
<dbReference type="RefSeq" id="WP_150970257.1">
    <property type="nucleotide sequence ID" value="NZ_VZDO01000010.1"/>
</dbReference>
<evidence type="ECO:0000256" key="5">
    <source>
        <dbReference type="HAMAP-Rule" id="MF_00265"/>
    </source>
</evidence>
<dbReference type="GO" id="GO:0004540">
    <property type="term" value="F:RNA nuclease activity"/>
    <property type="evidence" value="ECO:0007669"/>
    <property type="project" value="InterPro"/>
</dbReference>
<dbReference type="Gene3D" id="3.40.50.1010">
    <property type="entry name" value="5'-nuclease"/>
    <property type="match status" value="1"/>
</dbReference>
<proteinExistence type="inferred from homology"/>
<reference evidence="7 8" key="1">
    <citation type="submission" date="2019-09" db="EMBL/GenBank/DDBJ databases">
        <title>YIM 132180 draft genome.</title>
        <authorList>
            <person name="Zhang K."/>
        </authorList>
    </citation>
    <scope>NUCLEOTIDE SEQUENCE [LARGE SCALE GENOMIC DNA]</scope>
    <source>
        <strain evidence="7 8">YIM 132180</strain>
    </source>
</reference>
<dbReference type="GO" id="GO:0090729">
    <property type="term" value="F:toxin activity"/>
    <property type="evidence" value="ECO:0007669"/>
    <property type="project" value="UniProtKB-KW"/>
</dbReference>
<comment type="caution">
    <text evidence="7">The sequence shown here is derived from an EMBL/GenBank/DDBJ whole genome shotgun (WGS) entry which is preliminary data.</text>
</comment>
<keyword evidence="3 5" id="KW-0479">Metal-binding</keyword>
<organism evidence="7 8">
    <name type="scientific">Plantimonas leprariae</name>
    <dbReference type="NCBI Taxonomy" id="2615207"/>
    <lineage>
        <taxon>Bacteria</taxon>
        <taxon>Pseudomonadati</taxon>
        <taxon>Pseudomonadota</taxon>
        <taxon>Alphaproteobacteria</taxon>
        <taxon>Hyphomicrobiales</taxon>
        <taxon>Aurantimonadaceae</taxon>
        <taxon>Plantimonas</taxon>
    </lineage>
</organism>
<evidence type="ECO:0000313" key="7">
    <source>
        <dbReference type="EMBL" id="KAB0679252.1"/>
    </source>
</evidence>
<keyword evidence="2 5" id="KW-0540">Nuclease</keyword>
<dbReference type="HAMAP" id="MF_00265">
    <property type="entry name" value="VapC_Nob1"/>
    <property type="match status" value="1"/>
</dbReference>
<evidence type="ECO:0000256" key="4">
    <source>
        <dbReference type="ARBA" id="ARBA00022801"/>
    </source>
</evidence>
<accession>A0A7V7PNE2</accession>
<evidence type="ECO:0000256" key="2">
    <source>
        <dbReference type="ARBA" id="ARBA00022722"/>
    </source>
</evidence>
<keyword evidence="1 5" id="KW-1277">Toxin-antitoxin system</keyword>